<evidence type="ECO:0000313" key="1">
    <source>
        <dbReference type="EMBL" id="SDA39130.1"/>
    </source>
</evidence>
<dbReference type="OrthoDB" id="7325655at2"/>
<dbReference type="Proteomes" id="UP000198588">
    <property type="component" value="Unassembled WGS sequence"/>
</dbReference>
<dbReference type="Pfam" id="PF18906">
    <property type="entry name" value="Phage_tube_2"/>
    <property type="match status" value="1"/>
</dbReference>
<sequence>MAIRRFKKLAALLKMETVYGTDAVPTGAANFIQLSDVTFTPMAGDEEARNLLQPKLGHQGIYLTGNYIQAQFSVELAGSGVLGTAPAYGPLLRSVGFAETITAATDVQYDLVHDSFESSDLYWNEDGVRHIGLGGRGTVTFGFTPKRIPRMQFTMKFLQGTIADTALPVVDKSKWIDAVPVSKANTTMSLHGWSAIAESLNLDLANQVVPRHLIGSESIEITDRQATGTAVVEAKSLATIDWFSIAGAHTKGALALTHGTVEGNVVSLSADAVQIGRPASGQTDNIRNYSLPLMLTSLGANELNLTIT</sequence>
<protein>
    <submittedName>
        <fullName evidence="1">Uncharacterized protein</fullName>
    </submittedName>
</protein>
<proteinExistence type="predicted"/>
<dbReference type="AlphaFoldDB" id="A0A1G5UZT6"/>
<accession>A0A1G5UZT6</accession>
<dbReference type="EMBL" id="FMXM01000002">
    <property type="protein sequence ID" value="SDA39130.1"/>
    <property type="molecule type" value="Genomic_DNA"/>
</dbReference>
<dbReference type="InterPro" id="IPR044000">
    <property type="entry name" value="Phage_tube_2"/>
</dbReference>
<gene>
    <name evidence="1" type="ORF">SAMN02927914_00114</name>
</gene>
<dbReference type="RefSeq" id="WP_091574680.1">
    <property type="nucleotide sequence ID" value="NZ_FMXM01000002.1"/>
</dbReference>
<dbReference type="STRING" id="1165689.SAMN02927914_00114"/>
<name>A0A1G5UZT6_9HYPH</name>
<organism evidence="1 2">
    <name type="scientific">Mesorhizobium qingshengii</name>
    <dbReference type="NCBI Taxonomy" id="1165689"/>
    <lineage>
        <taxon>Bacteria</taxon>
        <taxon>Pseudomonadati</taxon>
        <taxon>Pseudomonadota</taxon>
        <taxon>Alphaproteobacteria</taxon>
        <taxon>Hyphomicrobiales</taxon>
        <taxon>Phyllobacteriaceae</taxon>
        <taxon>Mesorhizobium</taxon>
    </lineage>
</organism>
<evidence type="ECO:0000313" key="2">
    <source>
        <dbReference type="Proteomes" id="UP000198588"/>
    </source>
</evidence>
<reference evidence="1 2" key="1">
    <citation type="submission" date="2016-10" db="EMBL/GenBank/DDBJ databases">
        <authorList>
            <person name="de Groot N.N."/>
        </authorList>
    </citation>
    <scope>NUCLEOTIDE SEQUENCE [LARGE SCALE GENOMIC DNA]</scope>
    <source>
        <strain evidence="1 2">CGMCC 1.12097</strain>
    </source>
</reference>